<comment type="similarity">
    <text evidence="2">Belongs to the secretoglobin family.</text>
</comment>
<evidence type="ECO:0000256" key="1">
    <source>
        <dbReference type="ARBA" id="ARBA00004613"/>
    </source>
</evidence>
<feature type="chain" id="PRO_5001877242" evidence="4">
    <location>
        <begin position="23"/>
        <end position="85"/>
    </location>
</feature>
<name>A0A091KGX8_9AVES</name>
<dbReference type="AlphaFoldDB" id="A0A091KGX8"/>
<dbReference type="GO" id="GO:0005576">
    <property type="term" value="C:extracellular region"/>
    <property type="evidence" value="ECO:0007669"/>
    <property type="project" value="UniProtKB-SubCell"/>
</dbReference>
<dbReference type="Pfam" id="PF01099">
    <property type="entry name" value="Uteroglobin"/>
    <property type="match status" value="1"/>
</dbReference>
<dbReference type="InterPro" id="IPR043215">
    <property type="entry name" value="Secretoglobin_1C-like"/>
</dbReference>
<evidence type="ECO:0000256" key="4">
    <source>
        <dbReference type="SAM" id="SignalP"/>
    </source>
</evidence>
<dbReference type="EMBL" id="KK743137">
    <property type="protein sequence ID" value="KFP39372.1"/>
    <property type="molecule type" value="Genomic_DNA"/>
</dbReference>
<evidence type="ECO:0000256" key="3">
    <source>
        <dbReference type="ARBA" id="ARBA00022525"/>
    </source>
</evidence>
<feature type="signal peptide" evidence="4">
    <location>
        <begin position="1"/>
        <end position="22"/>
    </location>
</feature>
<evidence type="ECO:0000313" key="5">
    <source>
        <dbReference type="EMBL" id="KFP39372.1"/>
    </source>
</evidence>
<dbReference type="PROSITE" id="PS51311">
    <property type="entry name" value="SCGB"/>
    <property type="match status" value="1"/>
</dbReference>
<dbReference type="SUPFAM" id="SSF48201">
    <property type="entry name" value="Uteroglobin-like"/>
    <property type="match status" value="1"/>
</dbReference>
<keyword evidence="4" id="KW-0732">Signal</keyword>
<dbReference type="InterPro" id="IPR035960">
    <property type="entry name" value="Secretoglobin_sf"/>
</dbReference>
<accession>A0A091KGX8</accession>
<dbReference type="Proteomes" id="UP000053330">
    <property type="component" value="Unassembled WGS sequence"/>
</dbReference>
<sequence length="85" mass="9054">MKLTVALLISMVLCSSLGAGSAHEIVPSFLQTLLEGSAEQLYAGPLSQYQVDDVTRAALTALKECIDELSPEHVKALINLLVINS</sequence>
<keyword evidence="6" id="KW-1185">Reference proteome</keyword>
<protein>
    <submittedName>
        <fullName evidence="5">Secretoglobin family 1C member 1</fullName>
    </submittedName>
</protein>
<comment type="subcellular location">
    <subcellularLocation>
        <location evidence="1">Secreted</location>
    </subcellularLocation>
</comment>
<reference evidence="5 6" key="1">
    <citation type="submission" date="2014-04" db="EMBL/GenBank/DDBJ databases">
        <title>Genome evolution of avian class.</title>
        <authorList>
            <person name="Zhang G."/>
            <person name="Li C."/>
        </authorList>
    </citation>
    <scope>NUCLEOTIDE SEQUENCE [LARGE SCALE GENOMIC DNA]</scope>
    <source>
        <strain evidence="5">BGI_N324</strain>
    </source>
</reference>
<evidence type="ECO:0000313" key="6">
    <source>
        <dbReference type="Proteomes" id="UP000053330"/>
    </source>
</evidence>
<dbReference type="InterPro" id="IPR016126">
    <property type="entry name" value="Secretoglobin"/>
</dbReference>
<dbReference type="PANTHER" id="PTHR10136:SF8">
    <property type="entry name" value="SECRETOGLOBIN FAMILY 1C MEMBER 1-RELATED"/>
    <property type="match status" value="1"/>
</dbReference>
<keyword evidence="3" id="KW-0964">Secreted</keyword>
<organism evidence="5 6">
    <name type="scientific">Chlamydotis macqueenii</name>
    <name type="common">Macqueen's bustard</name>
    <dbReference type="NCBI Taxonomy" id="187382"/>
    <lineage>
        <taxon>Eukaryota</taxon>
        <taxon>Metazoa</taxon>
        <taxon>Chordata</taxon>
        <taxon>Craniata</taxon>
        <taxon>Vertebrata</taxon>
        <taxon>Euteleostomi</taxon>
        <taxon>Archelosauria</taxon>
        <taxon>Archosauria</taxon>
        <taxon>Dinosauria</taxon>
        <taxon>Saurischia</taxon>
        <taxon>Theropoda</taxon>
        <taxon>Coelurosauria</taxon>
        <taxon>Aves</taxon>
        <taxon>Neognathae</taxon>
        <taxon>Neoaves</taxon>
        <taxon>Otidimorphae</taxon>
        <taxon>Otidiformes</taxon>
        <taxon>Otididae</taxon>
        <taxon>Chlamydotis</taxon>
    </lineage>
</organism>
<feature type="non-terminal residue" evidence="5">
    <location>
        <position position="85"/>
    </location>
</feature>
<gene>
    <name evidence="5" type="ORF">N324_10732</name>
</gene>
<proteinExistence type="inferred from homology"/>
<evidence type="ECO:0000256" key="2">
    <source>
        <dbReference type="ARBA" id="ARBA00008650"/>
    </source>
</evidence>
<dbReference type="PANTHER" id="PTHR10136">
    <property type="entry name" value="SECRETOGLOBIN FAMILY 1 MEMBER"/>
    <property type="match status" value="1"/>
</dbReference>